<proteinExistence type="inferred from homology"/>
<evidence type="ECO:0000256" key="10">
    <source>
        <dbReference type="ARBA" id="ARBA00023251"/>
    </source>
</evidence>
<keyword evidence="14" id="KW-0961">Cell wall biogenesis/degradation</keyword>
<feature type="transmembrane region" description="Helical" evidence="14">
    <location>
        <begin position="41"/>
        <end position="59"/>
    </location>
</feature>
<dbReference type="HAMAP" id="MF_01006">
    <property type="entry name" value="Undec_diphosphatase"/>
    <property type="match status" value="1"/>
</dbReference>
<dbReference type="EC" id="3.6.1.27" evidence="3 14"/>
<reference evidence="15 16" key="1">
    <citation type="submission" date="2020-02" db="EMBL/GenBank/DDBJ databases">
        <authorList>
            <person name="Zhang X.-Y."/>
        </authorList>
    </citation>
    <scope>NUCLEOTIDE SEQUENCE [LARGE SCALE GENOMIC DNA]</scope>
    <source>
        <strain evidence="15 16">C33</strain>
    </source>
</reference>
<keyword evidence="10 14" id="KW-0046">Antibiotic resistance</keyword>
<feature type="transmembrane region" description="Helical" evidence="14">
    <location>
        <begin position="183"/>
        <end position="205"/>
    </location>
</feature>
<dbReference type="PANTHER" id="PTHR30622">
    <property type="entry name" value="UNDECAPRENYL-DIPHOSPHATASE"/>
    <property type="match status" value="1"/>
</dbReference>
<protein>
    <recommendedName>
        <fullName evidence="4 14">Undecaprenyl-diphosphatase</fullName>
        <ecNumber evidence="3 14">3.6.1.27</ecNumber>
    </recommendedName>
    <alternativeName>
        <fullName evidence="12 14">Bacitracin resistance protein</fullName>
    </alternativeName>
    <alternativeName>
        <fullName evidence="11 14">Undecaprenyl pyrophosphate phosphatase</fullName>
    </alternativeName>
</protein>
<keyword evidence="7 14" id="KW-0378">Hydrolase</keyword>
<feature type="transmembrane region" description="Helical" evidence="14">
    <location>
        <begin position="85"/>
        <end position="103"/>
    </location>
</feature>
<dbReference type="GO" id="GO:0046677">
    <property type="term" value="P:response to antibiotic"/>
    <property type="evidence" value="ECO:0007669"/>
    <property type="project" value="UniProtKB-UniRule"/>
</dbReference>
<keyword evidence="9 14" id="KW-0472">Membrane</keyword>
<evidence type="ECO:0000256" key="11">
    <source>
        <dbReference type="ARBA" id="ARBA00032707"/>
    </source>
</evidence>
<evidence type="ECO:0000256" key="3">
    <source>
        <dbReference type="ARBA" id="ARBA00012374"/>
    </source>
</evidence>
<keyword evidence="16" id="KW-1185">Reference proteome</keyword>
<evidence type="ECO:0000256" key="14">
    <source>
        <dbReference type="HAMAP-Rule" id="MF_01006"/>
    </source>
</evidence>
<evidence type="ECO:0000256" key="13">
    <source>
        <dbReference type="ARBA" id="ARBA00047594"/>
    </source>
</evidence>
<comment type="miscellaneous">
    <text evidence="14">Bacitracin is thought to be involved in the inhibition of peptidoglycan synthesis by sequestering undecaprenyl diphosphate, thereby reducing the pool of lipid carrier available.</text>
</comment>
<evidence type="ECO:0000256" key="6">
    <source>
        <dbReference type="ARBA" id="ARBA00022692"/>
    </source>
</evidence>
<dbReference type="PANTHER" id="PTHR30622:SF4">
    <property type="entry name" value="UNDECAPRENYL-DIPHOSPHATASE"/>
    <property type="match status" value="1"/>
</dbReference>
<evidence type="ECO:0000256" key="8">
    <source>
        <dbReference type="ARBA" id="ARBA00022989"/>
    </source>
</evidence>
<accession>A0A845UVE4</accession>
<dbReference type="GO" id="GO:0008360">
    <property type="term" value="P:regulation of cell shape"/>
    <property type="evidence" value="ECO:0007669"/>
    <property type="project" value="UniProtKB-KW"/>
</dbReference>
<evidence type="ECO:0000313" key="15">
    <source>
        <dbReference type="EMBL" id="NDY95803.1"/>
    </source>
</evidence>
<dbReference type="GO" id="GO:0050380">
    <property type="term" value="F:undecaprenyl-diphosphatase activity"/>
    <property type="evidence" value="ECO:0007669"/>
    <property type="project" value="UniProtKB-UniRule"/>
</dbReference>
<dbReference type="NCBIfam" id="TIGR00753">
    <property type="entry name" value="undec_PP_bacA"/>
    <property type="match status" value="1"/>
</dbReference>
<dbReference type="GO" id="GO:0071555">
    <property type="term" value="P:cell wall organization"/>
    <property type="evidence" value="ECO:0007669"/>
    <property type="project" value="UniProtKB-KW"/>
</dbReference>
<name>A0A845UVE4_9GAMM</name>
<dbReference type="NCBIfam" id="NF001393">
    <property type="entry name" value="PRK00281.2-4"/>
    <property type="match status" value="1"/>
</dbReference>
<organism evidence="15 16">
    <name type="scientific">Wenzhouxiangella limi</name>
    <dbReference type="NCBI Taxonomy" id="2707351"/>
    <lineage>
        <taxon>Bacteria</taxon>
        <taxon>Pseudomonadati</taxon>
        <taxon>Pseudomonadota</taxon>
        <taxon>Gammaproteobacteria</taxon>
        <taxon>Chromatiales</taxon>
        <taxon>Wenzhouxiangellaceae</taxon>
        <taxon>Wenzhouxiangella</taxon>
    </lineage>
</organism>
<comment type="caution">
    <text evidence="15">The sequence shown here is derived from an EMBL/GenBank/DDBJ whole genome shotgun (WGS) entry which is preliminary data.</text>
</comment>
<evidence type="ECO:0000256" key="5">
    <source>
        <dbReference type="ARBA" id="ARBA00022475"/>
    </source>
</evidence>
<comment type="subcellular location">
    <subcellularLocation>
        <location evidence="1 14">Cell membrane</location>
        <topology evidence="1 14">Multi-pass membrane protein</topology>
    </subcellularLocation>
</comment>
<dbReference type="Proteomes" id="UP000484885">
    <property type="component" value="Unassembled WGS sequence"/>
</dbReference>
<evidence type="ECO:0000256" key="4">
    <source>
        <dbReference type="ARBA" id="ARBA00021581"/>
    </source>
</evidence>
<dbReference type="Pfam" id="PF02673">
    <property type="entry name" value="BacA"/>
    <property type="match status" value="1"/>
</dbReference>
<keyword evidence="14" id="KW-0573">Peptidoglycan synthesis</keyword>
<dbReference type="GO" id="GO:0005886">
    <property type="term" value="C:plasma membrane"/>
    <property type="evidence" value="ECO:0007669"/>
    <property type="project" value="UniProtKB-SubCell"/>
</dbReference>
<comment type="catalytic activity">
    <reaction evidence="13 14">
        <text>di-trans,octa-cis-undecaprenyl diphosphate + H2O = di-trans,octa-cis-undecaprenyl phosphate + phosphate + H(+)</text>
        <dbReference type="Rhea" id="RHEA:28094"/>
        <dbReference type="ChEBI" id="CHEBI:15377"/>
        <dbReference type="ChEBI" id="CHEBI:15378"/>
        <dbReference type="ChEBI" id="CHEBI:43474"/>
        <dbReference type="ChEBI" id="CHEBI:58405"/>
        <dbReference type="ChEBI" id="CHEBI:60392"/>
        <dbReference type="EC" id="3.6.1.27"/>
    </reaction>
</comment>
<dbReference type="EMBL" id="JAAGSC010000040">
    <property type="protein sequence ID" value="NDY95803.1"/>
    <property type="molecule type" value="Genomic_DNA"/>
</dbReference>
<keyword evidence="6 14" id="KW-0812">Transmembrane</keyword>
<feature type="transmembrane region" description="Helical" evidence="14">
    <location>
        <begin position="244"/>
        <end position="265"/>
    </location>
</feature>
<keyword evidence="14" id="KW-0133">Cell shape</keyword>
<dbReference type="GO" id="GO:0009252">
    <property type="term" value="P:peptidoglycan biosynthetic process"/>
    <property type="evidence" value="ECO:0007669"/>
    <property type="project" value="UniProtKB-KW"/>
</dbReference>
<dbReference type="InterPro" id="IPR003824">
    <property type="entry name" value="UppP"/>
</dbReference>
<evidence type="ECO:0000256" key="1">
    <source>
        <dbReference type="ARBA" id="ARBA00004651"/>
    </source>
</evidence>
<sequence length="267" mass="28636">MDAVQAALIALVQGLTEFLPVSSQAHLVLYSLFTGQTYQGLDFDIILHFGSLVAVVAYFRRELLAMAGDWLGALVGQGQTADSRLAWLIIIATIPAGILGLLLKDLAEVALRSPLVMALALIGFGLVLGWADWRHRGQRDEYSLGVRDAVIIGLAQALALIPGTSRSGITITAALFLGMTREAAARFSFLLSVPIIAAAGLLGIVDIAQEGVETGPLPLLVGFSIAVISTYACIHYFLAFIRRIGMQPFVAYRIILGLVLLLFFLRS</sequence>
<evidence type="ECO:0000313" key="16">
    <source>
        <dbReference type="Proteomes" id="UP000484885"/>
    </source>
</evidence>
<evidence type="ECO:0000256" key="12">
    <source>
        <dbReference type="ARBA" id="ARBA00032932"/>
    </source>
</evidence>
<feature type="transmembrane region" description="Helical" evidence="14">
    <location>
        <begin position="115"/>
        <end position="133"/>
    </location>
</feature>
<comment type="similarity">
    <text evidence="2 14">Belongs to the UppP family.</text>
</comment>
<evidence type="ECO:0000256" key="9">
    <source>
        <dbReference type="ARBA" id="ARBA00023136"/>
    </source>
</evidence>
<comment type="function">
    <text evidence="14">Catalyzes the dephosphorylation of undecaprenyl diphosphate (UPP). Confers resistance to bacitracin.</text>
</comment>
<keyword evidence="8 14" id="KW-1133">Transmembrane helix</keyword>
<keyword evidence="5 14" id="KW-1003">Cell membrane</keyword>
<dbReference type="RefSeq" id="WP_164211184.1">
    <property type="nucleotide sequence ID" value="NZ_JAAGSC010000040.1"/>
</dbReference>
<dbReference type="AlphaFoldDB" id="A0A845UVE4"/>
<feature type="transmembrane region" description="Helical" evidence="14">
    <location>
        <begin position="217"/>
        <end position="238"/>
    </location>
</feature>
<evidence type="ECO:0000256" key="2">
    <source>
        <dbReference type="ARBA" id="ARBA00010621"/>
    </source>
</evidence>
<evidence type="ECO:0000256" key="7">
    <source>
        <dbReference type="ARBA" id="ARBA00022801"/>
    </source>
</evidence>
<gene>
    <name evidence="14" type="primary">uppP</name>
    <name evidence="15" type="ORF">G3I74_08690</name>
</gene>